<evidence type="ECO:0000256" key="1">
    <source>
        <dbReference type="SAM" id="MobiDB-lite"/>
    </source>
</evidence>
<gene>
    <name evidence="3" type="ORF">FC46_GL001560</name>
</gene>
<dbReference type="PIRSF" id="PIRSF033111">
    <property type="entry name" value="UCP033111"/>
    <property type="match status" value="1"/>
</dbReference>
<organism evidence="3 4">
    <name type="scientific">Lactobacillus kalixensis DSM 16043</name>
    <dbReference type="NCBI Taxonomy" id="1423763"/>
    <lineage>
        <taxon>Bacteria</taxon>
        <taxon>Bacillati</taxon>
        <taxon>Bacillota</taxon>
        <taxon>Bacilli</taxon>
        <taxon>Lactobacillales</taxon>
        <taxon>Lactobacillaceae</taxon>
        <taxon>Lactobacillus</taxon>
    </lineage>
</organism>
<reference evidence="3 4" key="1">
    <citation type="journal article" date="2015" name="Genome Announc.">
        <title>Expanding the biotechnology potential of lactobacilli through comparative genomics of 213 strains and associated genera.</title>
        <authorList>
            <person name="Sun Z."/>
            <person name="Harris H.M."/>
            <person name="McCann A."/>
            <person name="Guo C."/>
            <person name="Argimon S."/>
            <person name="Zhang W."/>
            <person name="Yang X."/>
            <person name="Jeffery I.B."/>
            <person name="Cooney J.C."/>
            <person name="Kagawa T.F."/>
            <person name="Liu W."/>
            <person name="Song Y."/>
            <person name="Salvetti E."/>
            <person name="Wrobel A."/>
            <person name="Rasinkangas P."/>
            <person name="Parkhill J."/>
            <person name="Rea M.C."/>
            <person name="O'Sullivan O."/>
            <person name="Ritari J."/>
            <person name="Douillard F.P."/>
            <person name="Paul Ross R."/>
            <person name="Yang R."/>
            <person name="Briner A.E."/>
            <person name="Felis G.E."/>
            <person name="de Vos W.M."/>
            <person name="Barrangou R."/>
            <person name="Klaenhammer T.R."/>
            <person name="Caufield P.W."/>
            <person name="Cui Y."/>
            <person name="Zhang H."/>
            <person name="O'Toole P.W."/>
        </authorList>
    </citation>
    <scope>NUCLEOTIDE SEQUENCE [LARGE SCALE GENOMIC DNA]</scope>
    <source>
        <strain evidence="3 4">DSM 16043</strain>
    </source>
</reference>
<name>A0A0R1UC09_9LACO</name>
<dbReference type="Pfam" id="PF06570">
    <property type="entry name" value="DUF1129"/>
    <property type="match status" value="1"/>
</dbReference>
<proteinExistence type="predicted"/>
<sequence length="259" mass="29366">MAEEENKNAKIDTEKQEKLKQKTEREKQDDKIKAASPEELREMLSNKNSDYVFRLQKELEKQGNMSYAESEAKINELLPEIVIAQKHGQPANGLYMASPQVKANEIIHPHVEPKTIMDFPFWQRAVDNGLLWLAIFMALYGVLGMFNTQNTEGQNGVLTITTVGVLLGVFMAKYNEWIIPKGQRKISWGRVILTTLILVVGLFVWMMILSLPVLRIINPVLPGIAYLVIAAAAYGIRYWFRKKYGITGSAFGPQPVSRK</sequence>
<dbReference type="Proteomes" id="UP000051036">
    <property type="component" value="Unassembled WGS sequence"/>
</dbReference>
<dbReference type="EMBL" id="AZFM01000005">
    <property type="protein sequence ID" value="KRL90950.1"/>
    <property type="molecule type" value="Genomic_DNA"/>
</dbReference>
<accession>A0A0R1UC09</accession>
<keyword evidence="4" id="KW-1185">Reference proteome</keyword>
<dbReference type="PATRIC" id="fig|1423763.3.peg.1584"/>
<comment type="caution">
    <text evidence="3">The sequence shown here is derived from an EMBL/GenBank/DDBJ whole genome shotgun (WGS) entry which is preliminary data.</text>
</comment>
<feature type="transmembrane region" description="Helical" evidence="2">
    <location>
        <begin position="129"/>
        <end position="147"/>
    </location>
</feature>
<protein>
    <recommendedName>
        <fullName evidence="5">Membrane-bound protein</fullName>
    </recommendedName>
</protein>
<evidence type="ECO:0008006" key="5">
    <source>
        <dbReference type="Google" id="ProtNLM"/>
    </source>
</evidence>
<feature type="transmembrane region" description="Helical" evidence="2">
    <location>
        <begin position="220"/>
        <end position="240"/>
    </location>
</feature>
<feature type="transmembrane region" description="Helical" evidence="2">
    <location>
        <begin position="191"/>
        <end position="214"/>
    </location>
</feature>
<dbReference type="OrthoDB" id="2327103at2"/>
<keyword evidence="2" id="KW-0472">Membrane</keyword>
<dbReference type="AlphaFoldDB" id="A0A0R1UC09"/>
<dbReference type="RefSeq" id="WP_057797642.1">
    <property type="nucleotide sequence ID" value="NZ_AZFM01000005.1"/>
</dbReference>
<evidence type="ECO:0000313" key="4">
    <source>
        <dbReference type="Proteomes" id="UP000051036"/>
    </source>
</evidence>
<evidence type="ECO:0000313" key="3">
    <source>
        <dbReference type="EMBL" id="KRL90950.1"/>
    </source>
</evidence>
<dbReference type="STRING" id="1423763.FC46_GL001560"/>
<feature type="region of interest" description="Disordered" evidence="1">
    <location>
        <begin position="1"/>
        <end position="40"/>
    </location>
</feature>
<evidence type="ECO:0000256" key="2">
    <source>
        <dbReference type="SAM" id="Phobius"/>
    </source>
</evidence>
<dbReference type="InterPro" id="IPR009214">
    <property type="entry name" value="DUF1129"/>
</dbReference>
<keyword evidence="2" id="KW-0812">Transmembrane</keyword>
<feature type="transmembrane region" description="Helical" evidence="2">
    <location>
        <begin position="153"/>
        <end position="170"/>
    </location>
</feature>
<keyword evidence="2" id="KW-1133">Transmembrane helix</keyword>